<protein>
    <recommendedName>
        <fullName evidence="4">Transmembrane protein</fullName>
    </recommendedName>
</protein>
<keyword evidence="1" id="KW-0812">Transmembrane</keyword>
<dbReference type="Proteomes" id="UP000000553">
    <property type="component" value="Chromosome"/>
</dbReference>
<proteinExistence type="predicted"/>
<dbReference type="EMBL" id="AE017244">
    <property type="protein sequence ID" value="ABP01104.1"/>
    <property type="molecule type" value="Genomic_DNA"/>
</dbReference>
<reference evidence="2 3" key="1">
    <citation type="journal article" date="2005" name="J. Bacteriol.">
        <title>Swine and poultry pathogens: the complete genome sequences of two strains of Mycoplasma hyopneumoniae and a strain of Mycoplasma synoviae.</title>
        <authorList>
            <person name="Vasconcelos A.T."/>
            <person name="Ferreira H.B."/>
            <person name="Bizarro C.V."/>
            <person name="Bonatto S.L."/>
            <person name="Carvalho M.O."/>
            <person name="Pinto P.M."/>
            <person name="Almeida D.F."/>
            <person name="Almeida L.G."/>
            <person name="Almeida R."/>
            <person name="Alves-Filho L."/>
            <person name="Assuncao E.N."/>
            <person name="Azevedo V.A."/>
            <person name="Bogo M.R."/>
            <person name="Brigido M.M."/>
            <person name="Brocchi M."/>
            <person name="Burity H.A."/>
            <person name="Camargo A.A."/>
            <person name="Camargo S.S."/>
            <person name="Carepo M.S."/>
            <person name="Carraro D.M."/>
            <person name="de Mattos Cascardo J.C."/>
            <person name="Castro L.A."/>
            <person name="Cavalcanti G."/>
            <person name="Chemale G."/>
            <person name="Collevatti R.G."/>
            <person name="Cunha C.W."/>
            <person name="Dallagiovanna B."/>
            <person name="Dambros B.P."/>
            <person name="Dellagostin O.A."/>
            <person name="Falcao C."/>
            <person name="Fantinatti-Garboggini F."/>
            <person name="Felipe M.S."/>
            <person name="Fiorentin L."/>
            <person name="Franco G.R."/>
            <person name="Freitas N.S."/>
            <person name="Frias D."/>
            <person name="Grangeiro T.B."/>
            <person name="Grisard E.C."/>
            <person name="Guimaraes C.T."/>
            <person name="Hungria M."/>
            <person name="Jardim S.N."/>
            <person name="Krieger M.A."/>
            <person name="Laurino J.P."/>
            <person name="Lima L.F."/>
            <person name="Lopes M.I."/>
            <person name="Loreto E.L."/>
            <person name="Madeira H.M."/>
            <person name="Manfio G.P."/>
            <person name="Maranhao A.Q."/>
            <person name="Martinkovics C.T."/>
            <person name="Medeiros S.R."/>
            <person name="Moreira M.A."/>
            <person name="Neiva M."/>
            <person name="Ramalho-Neto C.E."/>
            <person name="Nicolas M.F."/>
            <person name="Oliveira S.C."/>
            <person name="Paixao R.F."/>
            <person name="Pedrosa F.O."/>
            <person name="Pena S.D."/>
            <person name="Pereira M."/>
            <person name="Pereira-Ferrari L."/>
            <person name="Piffer I."/>
            <person name="Pinto L.S."/>
            <person name="Potrich D.P."/>
            <person name="Salim A.C."/>
            <person name="Santos F.R."/>
            <person name="Schmitt R."/>
            <person name="Schneider M.P."/>
            <person name="Schrank A."/>
            <person name="Schrank I.S."/>
            <person name="Schuck A.F."/>
            <person name="Seuanez H.N."/>
            <person name="Silva D.W."/>
            <person name="Silva R."/>
            <person name="Silva S.C."/>
            <person name="Soares C.M."/>
            <person name="Souza K.R."/>
            <person name="Souza R.C."/>
            <person name="Staats C.C."/>
            <person name="Steffens M.B."/>
            <person name="Teixeira S.M."/>
            <person name="Urmenyi T.P."/>
            <person name="Vainstein M.H."/>
            <person name="Zuccherato L.W."/>
            <person name="Simpson A.J."/>
            <person name="Zaha A."/>
        </authorList>
    </citation>
    <scope>NUCLEOTIDE SEQUENCE [LARGE SCALE GENOMIC DNA]</scope>
    <source>
        <strain evidence="2 3">7448</strain>
    </source>
</reference>
<dbReference type="AlphaFoldDB" id="A4Q7V6"/>
<feature type="transmembrane region" description="Helical" evidence="1">
    <location>
        <begin position="46"/>
        <end position="69"/>
    </location>
</feature>
<dbReference type="KEGG" id="mhp:MHP7448_0689"/>
<sequence>MRQAERLLQKFKKPNLYKLQQVLKLSPLKLQMLYLALLLHYKIFDIYLKISQIASLIPLFHFVILKIFLPTLNHLVLHQLFFFFIFC</sequence>
<dbReference type="HOGENOM" id="CLU_2479988_0_0_14"/>
<evidence type="ECO:0000256" key="1">
    <source>
        <dbReference type="SAM" id="Phobius"/>
    </source>
</evidence>
<organism evidence="2 3">
    <name type="scientific">Mesomycoplasma hyopneumoniae (strain 7448)</name>
    <name type="common">Mycoplasma hyopneumoniae</name>
    <dbReference type="NCBI Taxonomy" id="262722"/>
    <lineage>
        <taxon>Bacteria</taxon>
        <taxon>Bacillati</taxon>
        <taxon>Mycoplasmatota</taxon>
        <taxon>Mycoplasmoidales</taxon>
        <taxon>Metamycoplasmataceae</taxon>
        <taxon>Mesomycoplasma</taxon>
    </lineage>
</organism>
<gene>
    <name evidence="2" type="ordered locus">MHP7448_0689</name>
</gene>
<accession>A4Q7V6</accession>
<evidence type="ECO:0000313" key="2">
    <source>
        <dbReference type="EMBL" id="ABP01104.1"/>
    </source>
</evidence>
<name>A4Q7V6_MESH7</name>
<evidence type="ECO:0008006" key="4">
    <source>
        <dbReference type="Google" id="ProtNLM"/>
    </source>
</evidence>
<keyword evidence="1" id="KW-0472">Membrane</keyword>
<evidence type="ECO:0000313" key="3">
    <source>
        <dbReference type="Proteomes" id="UP000000553"/>
    </source>
</evidence>
<keyword evidence="1" id="KW-1133">Transmembrane helix</keyword>